<dbReference type="GO" id="GO:0008061">
    <property type="term" value="F:chitin binding"/>
    <property type="evidence" value="ECO:0007669"/>
    <property type="project" value="UniProtKB-UniRule"/>
</dbReference>
<dbReference type="GO" id="GO:0050832">
    <property type="term" value="P:defense response to fungus"/>
    <property type="evidence" value="ECO:0007669"/>
    <property type="project" value="InterPro"/>
</dbReference>
<evidence type="ECO:0000259" key="3">
    <source>
        <dbReference type="PROSITE" id="PS50941"/>
    </source>
</evidence>
<dbReference type="GO" id="GO:0042742">
    <property type="term" value="P:defense response to bacterium"/>
    <property type="evidence" value="ECO:0007669"/>
    <property type="project" value="InterPro"/>
</dbReference>
<dbReference type="PROSITE" id="PS50941">
    <property type="entry name" value="CHIT_BIND_I_2"/>
    <property type="match status" value="1"/>
</dbReference>
<reference evidence="4 5" key="1">
    <citation type="submission" date="2024-04" db="EMBL/GenBank/DDBJ databases">
        <authorList>
            <person name="Fracassetti M."/>
        </authorList>
    </citation>
    <scope>NUCLEOTIDE SEQUENCE [LARGE SCALE GENOMIC DNA]</scope>
</reference>
<dbReference type="SUPFAM" id="SSF50685">
    <property type="entry name" value="Barwin-like endoglucanases"/>
    <property type="match status" value="1"/>
</dbReference>
<dbReference type="Gene3D" id="2.40.40.10">
    <property type="entry name" value="RlpA-like domain"/>
    <property type="match status" value="1"/>
</dbReference>
<name>A0AAV2F1H0_9ROSI</name>
<keyword evidence="1" id="KW-1015">Disulfide bond</keyword>
<comment type="caution">
    <text evidence="1">Lacks conserved residue(s) required for the propagation of feature annotation.</text>
</comment>
<feature type="disulfide bond" evidence="1">
    <location>
        <begin position="46"/>
        <end position="58"/>
    </location>
</feature>
<evidence type="ECO:0000313" key="5">
    <source>
        <dbReference type="Proteomes" id="UP001497516"/>
    </source>
</evidence>
<feature type="disulfide bond" evidence="1">
    <location>
        <begin position="51"/>
        <end position="65"/>
    </location>
</feature>
<feature type="chain" id="PRO_5043561872" description="Chitin-binding type-1 domain-containing protein" evidence="2">
    <location>
        <begin position="28"/>
        <end position="219"/>
    </location>
</feature>
<evidence type="ECO:0000313" key="4">
    <source>
        <dbReference type="EMBL" id="CAL1392051.1"/>
    </source>
</evidence>
<dbReference type="InterPro" id="IPR001153">
    <property type="entry name" value="Barwin_dom"/>
</dbReference>
<proteinExistence type="predicted"/>
<evidence type="ECO:0000256" key="2">
    <source>
        <dbReference type="SAM" id="SignalP"/>
    </source>
</evidence>
<dbReference type="InterPro" id="IPR018371">
    <property type="entry name" value="Chitin-binding_1_CS"/>
</dbReference>
<dbReference type="Proteomes" id="UP001497516">
    <property type="component" value="Chromosome 6"/>
</dbReference>
<dbReference type="InterPro" id="IPR001002">
    <property type="entry name" value="Chitin-bd_1"/>
</dbReference>
<dbReference type="EMBL" id="OZ034819">
    <property type="protein sequence ID" value="CAL1392051.1"/>
    <property type="molecule type" value="Genomic_DNA"/>
</dbReference>
<accession>A0AAV2F1H0</accession>
<keyword evidence="5" id="KW-1185">Reference proteome</keyword>
<evidence type="ECO:0000256" key="1">
    <source>
        <dbReference type="PROSITE-ProRule" id="PRU00261"/>
    </source>
</evidence>
<dbReference type="AlphaFoldDB" id="A0AAV2F1H0"/>
<keyword evidence="2" id="KW-0732">Signal</keyword>
<dbReference type="Pfam" id="PF00967">
    <property type="entry name" value="Barwin"/>
    <property type="match status" value="1"/>
</dbReference>
<organism evidence="4 5">
    <name type="scientific">Linum trigynum</name>
    <dbReference type="NCBI Taxonomy" id="586398"/>
    <lineage>
        <taxon>Eukaryota</taxon>
        <taxon>Viridiplantae</taxon>
        <taxon>Streptophyta</taxon>
        <taxon>Embryophyta</taxon>
        <taxon>Tracheophyta</taxon>
        <taxon>Spermatophyta</taxon>
        <taxon>Magnoliopsida</taxon>
        <taxon>eudicotyledons</taxon>
        <taxon>Gunneridae</taxon>
        <taxon>Pentapetalae</taxon>
        <taxon>rosids</taxon>
        <taxon>fabids</taxon>
        <taxon>Malpighiales</taxon>
        <taxon>Linaceae</taxon>
        <taxon>Linum</taxon>
    </lineage>
</organism>
<feature type="signal peptide" evidence="2">
    <location>
        <begin position="1"/>
        <end position="27"/>
    </location>
</feature>
<dbReference type="PROSITE" id="PS00026">
    <property type="entry name" value="CHIT_BIND_I_1"/>
    <property type="match status" value="1"/>
</dbReference>
<protein>
    <recommendedName>
        <fullName evidence="3">Chitin-binding type-1 domain-containing protein</fullName>
    </recommendedName>
</protein>
<feature type="domain" description="Chitin-binding type-1" evidence="3">
    <location>
        <begin position="40"/>
        <end position="81"/>
    </location>
</feature>
<sequence>MAAAAAVTVVLAVLVVIITISPGPVAAERGNHTCDCAGYDSSCGDCAAGRCCSPWGYCGASFRYCKPCCCDDGDLSNPCLCLAICPRPPAVENQQPLSVTGYASSSNETLVVATYDPNLDNVAVATSSSSSSLVGSATICSGPSSSTTVSTNIVPGGGECLQVINPKNGKQAMVRVINKKYCSRTSLALDNDAFQLLEDDDAAAAHLPVPVSYKYTHCT</sequence>
<gene>
    <name evidence="4" type="ORF">LTRI10_LOCUS32726</name>
</gene>
<keyword evidence="1" id="KW-0147">Chitin-binding</keyword>
<dbReference type="InterPro" id="IPR036908">
    <property type="entry name" value="RlpA-like_sf"/>
</dbReference>